<protein>
    <submittedName>
        <fullName evidence="2">Uncharacterized protein</fullName>
    </submittedName>
</protein>
<feature type="compositionally biased region" description="Gly residues" evidence="1">
    <location>
        <begin position="34"/>
        <end position="44"/>
    </location>
</feature>
<feature type="region of interest" description="Disordered" evidence="1">
    <location>
        <begin position="25"/>
        <end position="47"/>
    </location>
</feature>
<dbReference type="RefSeq" id="WP_166342845.1">
    <property type="nucleotide sequence ID" value="NZ_CP088280.1"/>
</dbReference>
<name>A0A7Z0Q5M1_9BRAD</name>
<organism evidence="2">
    <name type="scientific">Bradyrhizobium barranii subsp. barranii</name>
    <dbReference type="NCBI Taxonomy" id="2823807"/>
    <lineage>
        <taxon>Bacteria</taxon>
        <taxon>Pseudomonadati</taxon>
        <taxon>Pseudomonadota</taxon>
        <taxon>Alphaproteobacteria</taxon>
        <taxon>Hyphomicrobiales</taxon>
        <taxon>Nitrobacteraceae</taxon>
        <taxon>Bradyrhizobium</taxon>
        <taxon>Bradyrhizobium barranii</taxon>
    </lineage>
</organism>
<evidence type="ECO:0000256" key="1">
    <source>
        <dbReference type="SAM" id="MobiDB-lite"/>
    </source>
</evidence>
<dbReference type="EMBL" id="CP088280">
    <property type="protein sequence ID" value="UGX96537.1"/>
    <property type="molecule type" value="Genomic_DNA"/>
</dbReference>
<proteinExistence type="predicted"/>
<sequence>MTDPSAPIPSCAPYQFYNSPGGATAVAQSPTTGASGGVNGGFGGSEARPRNIALLAWIKY</sequence>
<accession>A0A7Z0Q5M1</accession>
<reference evidence="2" key="2">
    <citation type="submission" date="2020-06" db="EMBL/GenBank/DDBJ databases">
        <title>Whole Genome Sequence of Bradyrhizobium sp. Strain 323S2.</title>
        <authorList>
            <person name="Bromfield E.S.P."/>
        </authorList>
    </citation>
    <scope>NUCLEOTIDE SEQUENCE [LARGE SCALE GENOMIC DNA]</scope>
    <source>
        <strain evidence="2">323S2</strain>
    </source>
</reference>
<evidence type="ECO:0000313" key="4">
    <source>
        <dbReference type="Proteomes" id="UP000564836"/>
    </source>
</evidence>
<dbReference type="Proteomes" id="UP000564836">
    <property type="component" value="Chromosome"/>
</dbReference>
<evidence type="ECO:0000313" key="3">
    <source>
        <dbReference type="EMBL" id="UGX96537.1"/>
    </source>
</evidence>
<gene>
    <name evidence="3" type="ORF">G6321_00015885</name>
    <name evidence="2" type="ORF">G6321_02385</name>
</gene>
<reference evidence="3 4" key="1">
    <citation type="journal article" date="2017" name="Syst. Appl. Microbiol.">
        <title>Soybeans inoculated with root zone soils of Canadian native legumes harbour diverse and novel Bradyrhizobium spp. that possess agricultural potential.</title>
        <authorList>
            <person name="Bromfield E.S.P."/>
            <person name="Cloutier S."/>
            <person name="Tambong J.T."/>
            <person name="Tran Thi T.V."/>
        </authorList>
    </citation>
    <scope>NUCLEOTIDE SEQUENCE [LARGE SCALE GENOMIC DNA]</scope>
    <source>
        <strain evidence="3 4">323S2</strain>
    </source>
</reference>
<reference evidence="3 4" key="3">
    <citation type="journal article" date="2022" name="Int. J. Syst. Evol. Microbiol.">
        <title>Strains of Bradyrhizobium barranii sp. nov. associated with legumes native to Canada are symbionts of soybeans and belong to different subspecies (subsp. barranii subsp. nov. and subsp. apii subsp. nov.) and symbiovars (sv. glycinearum and sv. septentrionale).</title>
        <authorList>
            <person name="Bromfield E.S.P."/>
            <person name="Cloutier S."/>
            <person name="Wasai-Hara S."/>
            <person name="Minamisawa K."/>
        </authorList>
    </citation>
    <scope>NUCLEOTIDE SEQUENCE [LARGE SCALE GENOMIC DNA]</scope>
    <source>
        <strain evidence="3 4">323S2</strain>
    </source>
</reference>
<evidence type="ECO:0000313" key="2">
    <source>
        <dbReference type="EMBL" id="NYY87314.1"/>
    </source>
</evidence>
<dbReference type="AlphaFoldDB" id="A0A7Z0Q5M1"/>
<dbReference type="EMBL" id="JACBFH010000001">
    <property type="protein sequence ID" value="NYY87314.1"/>
    <property type="molecule type" value="Genomic_DNA"/>
</dbReference>